<gene>
    <name evidence="1" type="ORF">CHARACLAT_015525</name>
</gene>
<sequence>MRSVSTCDQIKGRFFSTHKAKRRKTHQESFQTHATCVLLQGLIPNILTHLAPCFPDFPLRFLHRCSLSELTGVSVGSGSCGGPRACVNATNGDVWIYLKSVSVGDSCTNTLLKDILGALFSSSSYNMSQVLRDSKMNLHIKSKYPPGSCEEEKKNCSLERRARVFSFV</sequence>
<evidence type="ECO:0000313" key="2">
    <source>
        <dbReference type="Proteomes" id="UP001352852"/>
    </source>
</evidence>
<comment type="caution">
    <text evidence="1">The sequence shown here is derived from an EMBL/GenBank/DDBJ whole genome shotgun (WGS) entry which is preliminary data.</text>
</comment>
<proteinExistence type="predicted"/>
<organism evidence="1 2">
    <name type="scientific">Characodon lateralis</name>
    <dbReference type="NCBI Taxonomy" id="208331"/>
    <lineage>
        <taxon>Eukaryota</taxon>
        <taxon>Metazoa</taxon>
        <taxon>Chordata</taxon>
        <taxon>Craniata</taxon>
        <taxon>Vertebrata</taxon>
        <taxon>Euteleostomi</taxon>
        <taxon>Actinopterygii</taxon>
        <taxon>Neopterygii</taxon>
        <taxon>Teleostei</taxon>
        <taxon>Neoteleostei</taxon>
        <taxon>Acanthomorphata</taxon>
        <taxon>Ovalentaria</taxon>
        <taxon>Atherinomorphae</taxon>
        <taxon>Cyprinodontiformes</taxon>
        <taxon>Goodeidae</taxon>
        <taxon>Characodon</taxon>
    </lineage>
</organism>
<keyword evidence="2" id="KW-1185">Reference proteome</keyword>
<reference evidence="1 2" key="1">
    <citation type="submission" date="2021-06" db="EMBL/GenBank/DDBJ databases">
        <authorList>
            <person name="Palmer J.M."/>
        </authorList>
    </citation>
    <scope>NUCLEOTIDE SEQUENCE [LARGE SCALE GENOMIC DNA]</scope>
    <source>
        <strain evidence="1 2">CL_MEX2019</strain>
        <tissue evidence="1">Muscle</tissue>
    </source>
</reference>
<dbReference type="Proteomes" id="UP001352852">
    <property type="component" value="Unassembled WGS sequence"/>
</dbReference>
<accession>A0ABU7CRX5</accession>
<dbReference type="EMBL" id="JAHUTJ010001208">
    <property type="protein sequence ID" value="MED6264490.1"/>
    <property type="molecule type" value="Genomic_DNA"/>
</dbReference>
<protein>
    <submittedName>
        <fullName evidence="1">Uncharacterized protein</fullName>
    </submittedName>
</protein>
<evidence type="ECO:0000313" key="1">
    <source>
        <dbReference type="EMBL" id="MED6264490.1"/>
    </source>
</evidence>
<name>A0ABU7CRX5_9TELE</name>